<dbReference type="GO" id="GO:0097352">
    <property type="term" value="P:autophagosome maturation"/>
    <property type="evidence" value="ECO:0007669"/>
    <property type="project" value="TreeGrafter"/>
</dbReference>
<keyword evidence="1" id="KW-0547">Nucleotide-binding</keyword>
<dbReference type="InterPro" id="IPR027417">
    <property type="entry name" value="P-loop_NTPase"/>
</dbReference>
<dbReference type="GO" id="GO:0005829">
    <property type="term" value="C:cytosol"/>
    <property type="evidence" value="ECO:0007669"/>
    <property type="project" value="TreeGrafter"/>
</dbReference>
<dbReference type="FunFam" id="3.40.50.300:FF:000012">
    <property type="entry name" value="Transitional endoplasmic reticulum ATPase"/>
    <property type="match status" value="1"/>
</dbReference>
<dbReference type="FunFam" id="1.10.8.60:FF:000038">
    <property type="entry name" value="spermatogenesis-associated protein 5-like protein 1"/>
    <property type="match status" value="1"/>
</dbReference>
<dbReference type="InterPro" id="IPR041569">
    <property type="entry name" value="AAA_lid_3"/>
</dbReference>
<protein>
    <recommendedName>
        <fullName evidence="4">AAA+ ATPase domain-containing protein</fullName>
    </recommendedName>
</protein>
<dbReference type="PANTHER" id="PTHR23077">
    <property type="entry name" value="AAA-FAMILY ATPASE"/>
    <property type="match status" value="1"/>
</dbReference>
<feature type="region of interest" description="Disordered" evidence="3">
    <location>
        <begin position="261"/>
        <end position="295"/>
    </location>
</feature>
<dbReference type="AlphaFoldDB" id="A0A914A817"/>
<dbReference type="InterPro" id="IPR003593">
    <property type="entry name" value="AAA+_ATPase"/>
</dbReference>
<proteinExistence type="predicted"/>
<dbReference type="GO" id="GO:0034098">
    <property type="term" value="C:VCP-NPL4-UFD1 AAA ATPase complex"/>
    <property type="evidence" value="ECO:0007669"/>
    <property type="project" value="TreeGrafter"/>
</dbReference>
<dbReference type="Proteomes" id="UP000887568">
    <property type="component" value="Unplaced"/>
</dbReference>
<feature type="domain" description="AAA+ ATPase" evidence="4">
    <location>
        <begin position="635"/>
        <end position="793"/>
    </location>
</feature>
<evidence type="ECO:0000256" key="3">
    <source>
        <dbReference type="SAM" id="MobiDB-lite"/>
    </source>
</evidence>
<dbReference type="InterPro" id="IPR003959">
    <property type="entry name" value="ATPase_AAA_core"/>
</dbReference>
<feature type="compositionally biased region" description="Polar residues" evidence="3">
    <location>
        <begin position="261"/>
        <end position="278"/>
    </location>
</feature>
<evidence type="ECO:0000259" key="4">
    <source>
        <dbReference type="SMART" id="SM00382"/>
    </source>
</evidence>
<dbReference type="Pfam" id="PF00004">
    <property type="entry name" value="AAA"/>
    <property type="match status" value="2"/>
</dbReference>
<evidence type="ECO:0000256" key="2">
    <source>
        <dbReference type="ARBA" id="ARBA00022840"/>
    </source>
</evidence>
<dbReference type="InterPro" id="IPR050168">
    <property type="entry name" value="AAA_ATPase_domain"/>
</dbReference>
<dbReference type="OMA" id="ECPKGVL"/>
<dbReference type="SMART" id="SM00382">
    <property type="entry name" value="AAA"/>
    <property type="match status" value="2"/>
</dbReference>
<accession>A0A914A817</accession>
<dbReference type="Gene3D" id="3.40.50.300">
    <property type="entry name" value="P-loop containing nucleotide triphosphate hydrolases"/>
    <property type="match status" value="2"/>
</dbReference>
<feature type="domain" description="AAA+ ATPase" evidence="4">
    <location>
        <begin position="364"/>
        <end position="503"/>
    </location>
</feature>
<sequence>MSSISLLTSSLGSCNQRCFVGPSVLKQLDVPVGSWCIIKQNGYKSVCSLWIRNDNQDGPIDVQDTVTLSCSKTEPGFRKTSISVESIKPVPKPASCSEVVVTVITDFKYLRSLQQVSREAVTRQLRHLLMGSAVAEGCTVSLQSGSHFAGPKISHVVVEKCCKGTTKVDAPEVLKHSEGKERFRTSLLGETSLEEESLSLSSNLEKTNLTTSSITEDHPSPVSSVDNALVDLAPNLSFVTCDNTSRTARECANEPTNFAKTTSLSSSVTEGSDSNLHFKSNDSETEPLSQAQSSDSCSDKDVLLITERTEIEIKHITTTETLQHVYSRARVRVGGLDEARSLLRKLIEYPTEYPESLGKLGLMQSHGILLRGPPGCGKTSLMQSVASECKVCLLQINGAEIFGASPGESESNLRQIFEKAKGVSETHRCVLFIDELDVLCPRRDVAGGSHEGRVVAELLMLMDEVRGRGKILVVGATSRPNALDPALRRPGRFDQEVLVGMPSTAQRVAILGAHCEGLSLAGEVDLRELAERCNGFNGADLACLCQQAVFRALERSVGESSKPLECPVVKMDDFIGSLSHVTPSLHRAAGSVVKELRPVPWEAIGGLEQVKGQLKQAVEWPMTHWQRFVHLGLRSPSGVLLYGPPGCCKTTLAQAAATACNASFLAVSCAELYSPFVGDSEKIIAEVFRKARLTAPSIVFLDELDSLIGGRGMEKGRGLSERLLSCLLVEMDGIGVAADEEIPVGGVSDKKTPAEFKKPNVLVVAASNRIDLIDAALLRPGRFDCLIYVPPPDKEARQKILEVHTKRMPLAEDLDLNVLAEATDMYTGADLEGLCREAGLLALQEHGLDNVDSCLLHQRHFVTVLDWCRPSLNDELVERYRKPDSLRKYEIG</sequence>
<dbReference type="Pfam" id="PF17862">
    <property type="entry name" value="AAA_lid_3"/>
    <property type="match status" value="2"/>
</dbReference>
<evidence type="ECO:0000313" key="5">
    <source>
        <dbReference type="EnsemblMetazoa" id="XP_038060007.1"/>
    </source>
</evidence>
<evidence type="ECO:0000256" key="1">
    <source>
        <dbReference type="ARBA" id="ARBA00022741"/>
    </source>
</evidence>
<dbReference type="GeneID" id="119731069"/>
<keyword evidence="6" id="KW-1185">Reference proteome</keyword>
<dbReference type="GO" id="GO:0030970">
    <property type="term" value="P:retrograde protein transport, ER to cytosol"/>
    <property type="evidence" value="ECO:0007669"/>
    <property type="project" value="TreeGrafter"/>
</dbReference>
<dbReference type="PROSITE" id="PS00674">
    <property type="entry name" value="AAA"/>
    <property type="match status" value="2"/>
</dbReference>
<organism evidence="5 6">
    <name type="scientific">Patiria miniata</name>
    <name type="common">Bat star</name>
    <name type="synonym">Asterina miniata</name>
    <dbReference type="NCBI Taxonomy" id="46514"/>
    <lineage>
        <taxon>Eukaryota</taxon>
        <taxon>Metazoa</taxon>
        <taxon>Echinodermata</taxon>
        <taxon>Eleutherozoa</taxon>
        <taxon>Asterozoa</taxon>
        <taxon>Asteroidea</taxon>
        <taxon>Valvatacea</taxon>
        <taxon>Valvatida</taxon>
        <taxon>Asterinidae</taxon>
        <taxon>Patiria</taxon>
    </lineage>
</organism>
<dbReference type="Gene3D" id="1.10.8.60">
    <property type="match status" value="2"/>
</dbReference>
<dbReference type="OrthoDB" id="27435at2759"/>
<dbReference type="PRINTS" id="PR00830">
    <property type="entry name" value="ENDOLAPTASE"/>
</dbReference>
<dbReference type="SUPFAM" id="SSF52540">
    <property type="entry name" value="P-loop containing nucleoside triphosphate hydrolases"/>
    <property type="match status" value="2"/>
</dbReference>
<keyword evidence="2" id="KW-0067">ATP-binding</keyword>
<reference evidence="5" key="1">
    <citation type="submission" date="2022-11" db="UniProtKB">
        <authorList>
            <consortium name="EnsemblMetazoa"/>
        </authorList>
    </citation>
    <scope>IDENTIFICATION</scope>
</reference>
<feature type="compositionally biased region" description="Polar residues" evidence="3">
    <location>
        <begin position="286"/>
        <end position="295"/>
    </location>
</feature>
<dbReference type="FunFam" id="3.40.50.300:FF:001921">
    <property type="entry name" value="AAA ATPase domain-containing protein"/>
    <property type="match status" value="1"/>
</dbReference>
<dbReference type="GO" id="GO:0051228">
    <property type="term" value="P:mitotic spindle disassembly"/>
    <property type="evidence" value="ECO:0007669"/>
    <property type="project" value="TreeGrafter"/>
</dbReference>
<dbReference type="PANTHER" id="PTHR23077:SF194">
    <property type="entry name" value="ATPASE FAMILY GENE 2 PROTEIN HOMOLOG B"/>
    <property type="match status" value="1"/>
</dbReference>
<dbReference type="GO" id="GO:0005524">
    <property type="term" value="F:ATP binding"/>
    <property type="evidence" value="ECO:0007669"/>
    <property type="project" value="UniProtKB-KW"/>
</dbReference>
<name>A0A914A817_PATMI</name>
<evidence type="ECO:0000313" key="6">
    <source>
        <dbReference type="Proteomes" id="UP000887568"/>
    </source>
</evidence>
<dbReference type="GO" id="GO:0031593">
    <property type="term" value="F:polyubiquitin modification-dependent protein binding"/>
    <property type="evidence" value="ECO:0007669"/>
    <property type="project" value="TreeGrafter"/>
</dbReference>
<dbReference type="GO" id="GO:0005634">
    <property type="term" value="C:nucleus"/>
    <property type="evidence" value="ECO:0007669"/>
    <property type="project" value="TreeGrafter"/>
</dbReference>
<dbReference type="EnsemblMetazoa" id="XM_038204079.1">
    <property type="protein sequence ID" value="XP_038060007.1"/>
    <property type="gene ID" value="LOC119731069"/>
</dbReference>
<dbReference type="RefSeq" id="XP_038060007.1">
    <property type="nucleotide sequence ID" value="XM_038204079.1"/>
</dbReference>
<dbReference type="GO" id="GO:0016887">
    <property type="term" value="F:ATP hydrolysis activity"/>
    <property type="evidence" value="ECO:0007669"/>
    <property type="project" value="InterPro"/>
</dbReference>
<dbReference type="InterPro" id="IPR003960">
    <property type="entry name" value="ATPase_AAA_CS"/>
</dbReference>